<evidence type="ECO:0000313" key="3">
    <source>
        <dbReference type="Proteomes" id="UP000001819"/>
    </source>
</evidence>
<dbReference type="AlphaFoldDB" id="A0A6I8W9M9"/>
<feature type="domain" description="Borealin C-terminal" evidence="2">
    <location>
        <begin position="89"/>
        <end position="174"/>
    </location>
</feature>
<dbReference type="Proteomes" id="UP000001819">
    <property type="component" value="Chromosome X"/>
</dbReference>
<dbReference type="ExpressionAtlas" id="A0A6I8W9M9">
    <property type="expression patterns" value="baseline"/>
</dbReference>
<sequence>MPRRRASRRKLMTKTADQTEAQTKSEAALEETDELEKCANQVDTNTKGEGTEPPHSRARSSSPDRERCGSPQGFQSPHSLEQSLDQDNPFDVPAVVFERWPRADELVLSDAGSPLAFKKNWDDCSDVYVYCQSGVITVRPYKMTLPSKHIMMQLDEKALKQVKILHAHLGVLIDMATKVDEM</sequence>
<keyword evidence="3" id="KW-1185">Reference proteome</keyword>
<feature type="compositionally biased region" description="Polar residues" evidence="1">
    <location>
        <begin position="15"/>
        <end position="25"/>
    </location>
</feature>
<dbReference type="KEGG" id="dpo:6900198"/>
<dbReference type="InParanoid" id="A0A6I8W9M9"/>
<feature type="compositionally biased region" description="Polar residues" evidence="1">
    <location>
        <begin position="72"/>
        <end position="86"/>
    </location>
</feature>
<evidence type="ECO:0000313" key="4">
    <source>
        <dbReference type="RefSeq" id="XP_033240093.1"/>
    </source>
</evidence>
<accession>A0A6I8W9M9</accession>
<dbReference type="RefSeq" id="XP_033240093.1">
    <property type="nucleotide sequence ID" value="XM_033384202.1"/>
</dbReference>
<dbReference type="InterPro" id="IPR046466">
    <property type="entry name" value="Borealin_C"/>
</dbReference>
<organism evidence="3 4">
    <name type="scientific">Drosophila pseudoobscura pseudoobscura</name>
    <name type="common">Fruit fly</name>
    <dbReference type="NCBI Taxonomy" id="46245"/>
    <lineage>
        <taxon>Eukaryota</taxon>
        <taxon>Metazoa</taxon>
        <taxon>Ecdysozoa</taxon>
        <taxon>Arthropoda</taxon>
        <taxon>Hexapoda</taxon>
        <taxon>Insecta</taxon>
        <taxon>Pterygota</taxon>
        <taxon>Neoptera</taxon>
        <taxon>Endopterygota</taxon>
        <taxon>Diptera</taxon>
        <taxon>Brachycera</taxon>
        <taxon>Muscomorpha</taxon>
        <taxon>Ephydroidea</taxon>
        <taxon>Drosophilidae</taxon>
        <taxon>Drosophila</taxon>
        <taxon>Sophophora</taxon>
    </lineage>
</organism>
<evidence type="ECO:0000256" key="1">
    <source>
        <dbReference type="SAM" id="MobiDB-lite"/>
    </source>
</evidence>
<proteinExistence type="predicted"/>
<name>A0A6I8W9M9_DROPS</name>
<evidence type="ECO:0000259" key="2">
    <source>
        <dbReference type="Pfam" id="PF10512"/>
    </source>
</evidence>
<reference evidence="4" key="1">
    <citation type="submission" date="2025-08" db="UniProtKB">
        <authorList>
            <consortium name="RefSeq"/>
        </authorList>
    </citation>
    <scope>IDENTIFICATION</scope>
    <source>
        <strain evidence="4">MV-25-SWS-2005</strain>
        <tissue evidence="4">Whole body</tissue>
    </source>
</reference>
<gene>
    <name evidence="4" type="primary">LOC6900198</name>
</gene>
<dbReference type="Pfam" id="PF10512">
    <property type="entry name" value="Borealin"/>
    <property type="match status" value="1"/>
</dbReference>
<feature type="region of interest" description="Disordered" evidence="1">
    <location>
        <begin position="1"/>
        <end position="87"/>
    </location>
</feature>
<feature type="compositionally biased region" description="Basic residues" evidence="1">
    <location>
        <begin position="1"/>
        <end position="12"/>
    </location>
</feature>
<protein>
    <submittedName>
        <fullName evidence="4">Borealin-like</fullName>
    </submittedName>
</protein>